<dbReference type="Gene3D" id="1.10.510.10">
    <property type="entry name" value="Transferase(Phosphotransferase) domain 1"/>
    <property type="match status" value="1"/>
</dbReference>
<dbReference type="PROSITE" id="PS50011">
    <property type="entry name" value="PROTEIN_KINASE_DOM"/>
    <property type="match status" value="1"/>
</dbReference>
<gene>
    <name evidence="2" type="ORF">SteCoe_36214</name>
</gene>
<dbReference type="InterPro" id="IPR011009">
    <property type="entry name" value="Kinase-like_dom_sf"/>
</dbReference>
<protein>
    <recommendedName>
        <fullName evidence="1">Protein kinase domain-containing protein</fullName>
    </recommendedName>
</protein>
<dbReference type="EMBL" id="MPUH01001627">
    <property type="protein sequence ID" value="OMJ66811.1"/>
    <property type="molecule type" value="Genomic_DNA"/>
</dbReference>
<feature type="domain" description="Protein kinase" evidence="1">
    <location>
        <begin position="11"/>
        <end position="280"/>
    </location>
</feature>
<dbReference type="Pfam" id="PF00069">
    <property type="entry name" value="Pkinase"/>
    <property type="match status" value="1"/>
</dbReference>
<evidence type="ECO:0000259" key="1">
    <source>
        <dbReference type="PROSITE" id="PS50011"/>
    </source>
</evidence>
<keyword evidence="3" id="KW-1185">Reference proteome</keyword>
<dbReference type="AlphaFoldDB" id="A0A1R2AQM3"/>
<dbReference type="OrthoDB" id="4062651at2759"/>
<evidence type="ECO:0000313" key="3">
    <source>
        <dbReference type="Proteomes" id="UP000187209"/>
    </source>
</evidence>
<dbReference type="InterPro" id="IPR008271">
    <property type="entry name" value="Ser/Thr_kinase_AS"/>
</dbReference>
<reference evidence="2 3" key="1">
    <citation type="submission" date="2016-11" db="EMBL/GenBank/DDBJ databases">
        <title>The macronuclear genome of Stentor coeruleus: a giant cell with tiny introns.</title>
        <authorList>
            <person name="Slabodnick M."/>
            <person name="Ruby J.G."/>
            <person name="Reiff S.B."/>
            <person name="Swart E.C."/>
            <person name="Gosai S."/>
            <person name="Prabakaran S."/>
            <person name="Witkowska E."/>
            <person name="Larue G.E."/>
            <person name="Fisher S."/>
            <person name="Freeman R.M."/>
            <person name="Gunawardena J."/>
            <person name="Chu W."/>
            <person name="Stover N.A."/>
            <person name="Gregory B.D."/>
            <person name="Nowacki M."/>
            <person name="Derisi J."/>
            <person name="Roy S.W."/>
            <person name="Marshall W.F."/>
            <person name="Sood P."/>
        </authorList>
    </citation>
    <scope>NUCLEOTIDE SEQUENCE [LARGE SCALE GENOMIC DNA]</scope>
    <source>
        <strain evidence="2">WM001</strain>
    </source>
</reference>
<dbReference type="PANTHER" id="PTHR24362:SF309">
    <property type="entry name" value="PROTEIN KINASE DOMAIN-CONTAINING PROTEIN"/>
    <property type="match status" value="1"/>
</dbReference>
<dbReference type="SUPFAM" id="SSF56112">
    <property type="entry name" value="Protein kinase-like (PK-like)"/>
    <property type="match status" value="1"/>
</dbReference>
<dbReference type="PROSITE" id="PS00108">
    <property type="entry name" value="PROTEIN_KINASE_ST"/>
    <property type="match status" value="1"/>
</dbReference>
<dbReference type="SMART" id="SM00220">
    <property type="entry name" value="S_TKc"/>
    <property type="match status" value="1"/>
</dbReference>
<dbReference type="GO" id="GO:0005524">
    <property type="term" value="F:ATP binding"/>
    <property type="evidence" value="ECO:0007669"/>
    <property type="project" value="InterPro"/>
</dbReference>
<dbReference type="PANTHER" id="PTHR24362">
    <property type="entry name" value="SERINE/THREONINE-PROTEIN KINASE NEK"/>
    <property type="match status" value="1"/>
</dbReference>
<dbReference type="Proteomes" id="UP000187209">
    <property type="component" value="Unassembled WGS sequence"/>
</dbReference>
<proteinExistence type="predicted"/>
<comment type="caution">
    <text evidence="2">The sequence shown here is derived from an EMBL/GenBank/DDBJ whole genome shotgun (WGS) entry which is preliminary data.</text>
</comment>
<sequence>MERLTPDDVILDPSPIYSRADLCSIYKAKRRTMPSQDLCVKKMLISQENDANNMLSECISMASARHSNIIRLYSVYLDEKDYYRRYIYIFMEYFPEGDLDKLIVERSRKRDYWSQNELFEFAYQLISPLEFLQQNNISHRDIKPANILITNDRKTLKIADFGSSRCITTQTLSIIGTPIFLSPIVRKAYSESLLTGVLKLIHNPYKSDVFSLGLTFLNMASLRSVADLAVIPGLESKIEDRINNLPNEYFNFKLLIKSMLVVDENKRFDFIELLKNFQAICAIQYYDCSGCGNSFIITDFYRINNERMCRICVKTFDPFPSQKLICEKCKTIIDPTMQCDCTGDGNRCSWCKDLDHMNYSCLDNMSQSVRNQSYSISMVCSCGNLMNLHPDYFYFFCESCGYFCVGCGKKSNESNHEVCKFMQSYYYLIRRVT</sequence>
<accession>A0A1R2AQM3</accession>
<dbReference type="CDD" id="cd00180">
    <property type="entry name" value="PKc"/>
    <property type="match status" value="1"/>
</dbReference>
<evidence type="ECO:0000313" key="2">
    <source>
        <dbReference type="EMBL" id="OMJ66811.1"/>
    </source>
</evidence>
<name>A0A1R2AQM3_9CILI</name>
<organism evidence="2 3">
    <name type="scientific">Stentor coeruleus</name>
    <dbReference type="NCBI Taxonomy" id="5963"/>
    <lineage>
        <taxon>Eukaryota</taxon>
        <taxon>Sar</taxon>
        <taxon>Alveolata</taxon>
        <taxon>Ciliophora</taxon>
        <taxon>Postciliodesmatophora</taxon>
        <taxon>Heterotrichea</taxon>
        <taxon>Heterotrichida</taxon>
        <taxon>Stentoridae</taxon>
        <taxon>Stentor</taxon>
    </lineage>
</organism>
<dbReference type="InterPro" id="IPR000719">
    <property type="entry name" value="Prot_kinase_dom"/>
</dbReference>
<dbReference type="GO" id="GO:0004672">
    <property type="term" value="F:protein kinase activity"/>
    <property type="evidence" value="ECO:0007669"/>
    <property type="project" value="InterPro"/>
</dbReference>